<gene>
    <name evidence="9" type="ORF">CULCOIPH005_08100</name>
</gene>
<dbReference type="GO" id="GO:0004300">
    <property type="term" value="F:enoyl-CoA hydratase activity"/>
    <property type="evidence" value="ECO:0007669"/>
    <property type="project" value="UniProtKB-EC"/>
</dbReference>
<dbReference type="InterPro" id="IPR018376">
    <property type="entry name" value="Enoyl-CoA_hyd/isom_CS"/>
</dbReference>
<proteinExistence type="inferred from homology"/>
<evidence type="ECO:0000256" key="6">
    <source>
        <dbReference type="ARBA" id="ARBA00023709"/>
    </source>
</evidence>
<dbReference type="RefSeq" id="WP_014836125.1">
    <property type="nucleotide sequence ID" value="NZ_AP019662.1"/>
</dbReference>
<evidence type="ECO:0000313" key="10">
    <source>
        <dbReference type="Proteomes" id="UP001205910"/>
    </source>
</evidence>
<accession>A0ABD0BIU2</accession>
<comment type="caution">
    <text evidence="9">The sequence shown here is derived from an EMBL/GenBank/DDBJ whole genome shotgun (WGS) entry which is preliminary data.</text>
</comment>
<evidence type="ECO:0000256" key="2">
    <source>
        <dbReference type="ARBA" id="ARBA00005254"/>
    </source>
</evidence>
<evidence type="ECO:0000256" key="7">
    <source>
        <dbReference type="ARBA" id="ARBA00023717"/>
    </source>
</evidence>
<reference evidence="9 10" key="1">
    <citation type="submission" date="2021-11" db="EMBL/GenBank/DDBJ databases">
        <title>Whole genome sequences of diphtheriae toxin producing Corynebacterium ulcerans isolates from cats in Osaka, Japan.</title>
        <authorList>
            <person name="Umeda K."/>
            <person name="Hirai Y."/>
        </authorList>
    </citation>
    <scope>NUCLEOTIDE SEQUENCE [LARGE SCALE GENOMIC DNA]</scope>
    <source>
        <strain evidence="9 10">12109B-1</strain>
    </source>
</reference>
<evidence type="ECO:0000256" key="3">
    <source>
        <dbReference type="ARBA" id="ARBA00022832"/>
    </source>
</evidence>
<organism evidence="9 10">
    <name type="scientific">Corynebacterium ulcerans</name>
    <dbReference type="NCBI Taxonomy" id="65058"/>
    <lineage>
        <taxon>Bacteria</taxon>
        <taxon>Bacillati</taxon>
        <taxon>Actinomycetota</taxon>
        <taxon>Actinomycetes</taxon>
        <taxon>Mycobacteriales</taxon>
        <taxon>Corynebacteriaceae</taxon>
        <taxon>Corynebacterium</taxon>
    </lineage>
</organism>
<dbReference type="AlphaFoldDB" id="A0ABD0BIU2"/>
<comment type="catalytic activity">
    <reaction evidence="7">
        <text>a 4-saturated-(3S)-3-hydroxyacyl-CoA = a (3E)-enoyl-CoA + H2O</text>
        <dbReference type="Rhea" id="RHEA:20724"/>
        <dbReference type="ChEBI" id="CHEBI:15377"/>
        <dbReference type="ChEBI" id="CHEBI:58521"/>
        <dbReference type="ChEBI" id="CHEBI:137480"/>
        <dbReference type="EC" id="4.2.1.17"/>
    </reaction>
</comment>
<keyword evidence="5" id="KW-0456">Lyase</keyword>
<dbReference type="SUPFAM" id="SSF52096">
    <property type="entry name" value="ClpP/crotonase"/>
    <property type="match status" value="1"/>
</dbReference>
<dbReference type="PROSITE" id="PS00166">
    <property type="entry name" value="ENOYL_COA_HYDRATASE"/>
    <property type="match status" value="1"/>
</dbReference>
<dbReference type="GO" id="GO:0006631">
    <property type="term" value="P:fatty acid metabolic process"/>
    <property type="evidence" value="ECO:0007669"/>
    <property type="project" value="UniProtKB-KW"/>
</dbReference>
<keyword evidence="4" id="KW-0443">Lipid metabolism</keyword>
<comment type="catalytic activity">
    <reaction evidence="6">
        <text>a (3S)-3-hydroxyacyl-CoA = a (2E)-enoyl-CoA + H2O</text>
        <dbReference type="Rhea" id="RHEA:16105"/>
        <dbReference type="ChEBI" id="CHEBI:15377"/>
        <dbReference type="ChEBI" id="CHEBI:57318"/>
        <dbReference type="ChEBI" id="CHEBI:58856"/>
        <dbReference type="EC" id="4.2.1.17"/>
    </reaction>
</comment>
<dbReference type="EMBL" id="BQFK01000002">
    <property type="protein sequence ID" value="GJJ42621.1"/>
    <property type="molecule type" value="Genomic_DNA"/>
</dbReference>
<dbReference type="CDD" id="cd06558">
    <property type="entry name" value="crotonase-like"/>
    <property type="match status" value="1"/>
</dbReference>
<dbReference type="NCBIfam" id="NF005891">
    <property type="entry name" value="PRK07854.1"/>
    <property type="match status" value="1"/>
</dbReference>
<dbReference type="InterPro" id="IPR001753">
    <property type="entry name" value="Enoyl-CoA_hydra/iso"/>
</dbReference>
<keyword evidence="3" id="KW-0276">Fatty acid metabolism</keyword>
<evidence type="ECO:0000256" key="1">
    <source>
        <dbReference type="ARBA" id="ARBA00002994"/>
    </source>
</evidence>
<dbReference type="Gene3D" id="3.90.226.10">
    <property type="entry name" value="2-enoyl-CoA Hydratase, Chain A, domain 1"/>
    <property type="match status" value="1"/>
</dbReference>
<evidence type="ECO:0000256" key="5">
    <source>
        <dbReference type="ARBA" id="ARBA00023239"/>
    </source>
</evidence>
<evidence type="ECO:0000256" key="4">
    <source>
        <dbReference type="ARBA" id="ARBA00023098"/>
    </source>
</evidence>
<evidence type="ECO:0000256" key="8">
    <source>
        <dbReference type="RuleBase" id="RU003707"/>
    </source>
</evidence>
<dbReference type="PANTHER" id="PTHR11941">
    <property type="entry name" value="ENOYL-COA HYDRATASE-RELATED"/>
    <property type="match status" value="1"/>
</dbReference>
<comment type="similarity">
    <text evidence="2 8">Belongs to the enoyl-CoA hydratase/isomerase family.</text>
</comment>
<dbReference type="Proteomes" id="UP001205910">
    <property type="component" value="Unassembled WGS sequence"/>
</dbReference>
<dbReference type="InterPro" id="IPR029045">
    <property type="entry name" value="ClpP/crotonase-like_dom_sf"/>
</dbReference>
<protein>
    <submittedName>
        <fullName evidence="9">Enoyl-CoA hydratase/isomerase</fullName>
    </submittedName>
</protein>
<evidence type="ECO:0000313" key="9">
    <source>
        <dbReference type="EMBL" id="GJJ42621.1"/>
    </source>
</evidence>
<comment type="function">
    <text evidence="1">Could possibly oxidize fatty acids using specific components.</text>
</comment>
<dbReference type="PANTHER" id="PTHR11941:SF169">
    <property type="entry name" value="(7AS)-7A-METHYL-1,5-DIOXO-2,3,5,6,7,7A-HEXAHYDRO-1H-INDENE-CARBOXYL-COA HYDROLASE"/>
    <property type="match status" value="1"/>
</dbReference>
<sequence length="277" mass="29024">MGLLEHAWEGGASRALGGVETVKVSSDGFVRHIVIDRDERRNALSRDMCLAIAHAVAEASAAAVDNASVRAVVISGVGRAFCAGADLGSSVEERGSDGAVYGSDFHDALFAMLHSIIQAEVPVIANVQGPAVGAGMQLALACDLRVVGESAWFKIPAVSLGFALDGWTIGRAQKLCGGAFARNLLLAGATLTTDAALASGFAVIRGDHAAAVAFAHEMAGLVPLAVRQLKGALNYGETDYGLDEQSQVLFSRCWSSEDMREARQARSEKRVPQFKGR</sequence>
<name>A0ABD0BIU2_CORUL</name>
<dbReference type="Pfam" id="PF00378">
    <property type="entry name" value="ECH_1"/>
    <property type="match status" value="1"/>
</dbReference>